<dbReference type="PANTHER" id="PTHR46093:SF18">
    <property type="entry name" value="FIBRONECTIN TYPE-III DOMAIN-CONTAINING PROTEIN"/>
    <property type="match status" value="1"/>
</dbReference>
<keyword evidence="1" id="KW-0880">Kelch repeat</keyword>
<proteinExistence type="predicted"/>
<evidence type="ECO:0008006" key="8">
    <source>
        <dbReference type="Google" id="ProtNLM"/>
    </source>
</evidence>
<organism evidence="6 7">
    <name type="scientific">Podospora didyma</name>
    <dbReference type="NCBI Taxonomy" id="330526"/>
    <lineage>
        <taxon>Eukaryota</taxon>
        <taxon>Fungi</taxon>
        <taxon>Dikarya</taxon>
        <taxon>Ascomycota</taxon>
        <taxon>Pezizomycotina</taxon>
        <taxon>Sordariomycetes</taxon>
        <taxon>Sordariomycetidae</taxon>
        <taxon>Sordariales</taxon>
        <taxon>Podosporaceae</taxon>
        <taxon>Podospora</taxon>
    </lineage>
</organism>
<evidence type="ECO:0000256" key="4">
    <source>
        <dbReference type="SAM" id="Phobius"/>
    </source>
</evidence>
<dbReference type="EMBL" id="JAULSW010000002">
    <property type="protein sequence ID" value="KAK3389671.1"/>
    <property type="molecule type" value="Genomic_DNA"/>
</dbReference>
<comment type="caution">
    <text evidence="6">The sequence shown here is derived from an EMBL/GenBank/DDBJ whole genome shotgun (WGS) entry which is preliminary data.</text>
</comment>
<dbReference type="InterPro" id="IPR015915">
    <property type="entry name" value="Kelch-typ_b-propeller"/>
</dbReference>
<dbReference type="AlphaFoldDB" id="A0AAE0NXX1"/>
<sequence>MRPRLGLQGGVGALALVLLTCTQGTTAADDGMYEIDVPPAKIFNRRVKPRATVIGDYVYIDGGEIAHYVNATPFYYVNTNNSTLSIDISKSWYASTVDIKATPKPEDRPGTVPISLNAGGIWNHPSGDGFYWWGGYVSARTRPDGISKEGIWRFTVDGRGGGSWALEFPANPTYFKTLATTEDGAYAVSRNKTAFWLGGHGTHRTDPARVDAIGVAVTGLVTYDMETKTWQNESSLGLAPPYGTIRGARMEYVPTFGPNGLMVVLGGFIWNLEPNSRTESAADFSNVTLFDPVTRKQYWQTTTGTAPPARYLHCSVGVASPGGTYEIFVFGGITMQNQALEDLYVLSLPGFVWSRAQATSPGGVRDGHTCVLAGKRQMLSIGGENDGLGTGPRYVERDLFSQGLGIFDLTNLTWSTDGHYDAEAEAYKSPKIVQEWYAKANLSKIAWTSDELKSLFITANGTSQPNQVNNDTTPPSDTTTKDTGSGGGESTGGLSSGAKIAIGVVAAMIGVALAIGATVYMTKRRYRKKLAAEGVYIPSSSREDKLQGDASPESRPAPRTRGSERELSGSSWEAAAAAKPRVDYSTPVSLNKAPSELPIHMAYSELDTGDQDWRPTNGQPQRGPGELESPATGHGPTSPSPLK</sequence>
<feature type="transmembrane region" description="Helical" evidence="4">
    <location>
        <begin position="500"/>
        <end position="520"/>
    </location>
</feature>
<protein>
    <recommendedName>
        <fullName evidence="8">Kelch repeat-containing protein</fullName>
    </recommendedName>
</protein>
<dbReference type="InterPro" id="IPR011043">
    <property type="entry name" value="Gal_Oxase/kelch_b-propeller"/>
</dbReference>
<keyword evidence="7" id="KW-1185">Reference proteome</keyword>
<dbReference type="Proteomes" id="UP001285441">
    <property type="component" value="Unassembled WGS sequence"/>
</dbReference>
<feature type="region of interest" description="Disordered" evidence="3">
    <location>
        <begin position="539"/>
        <end position="643"/>
    </location>
</feature>
<reference evidence="6" key="1">
    <citation type="journal article" date="2023" name="Mol. Phylogenet. Evol.">
        <title>Genome-scale phylogeny and comparative genomics of the fungal order Sordariales.</title>
        <authorList>
            <person name="Hensen N."/>
            <person name="Bonometti L."/>
            <person name="Westerberg I."/>
            <person name="Brannstrom I.O."/>
            <person name="Guillou S."/>
            <person name="Cros-Aarteil S."/>
            <person name="Calhoun S."/>
            <person name="Haridas S."/>
            <person name="Kuo A."/>
            <person name="Mondo S."/>
            <person name="Pangilinan J."/>
            <person name="Riley R."/>
            <person name="LaButti K."/>
            <person name="Andreopoulos B."/>
            <person name="Lipzen A."/>
            <person name="Chen C."/>
            <person name="Yan M."/>
            <person name="Daum C."/>
            <person name="Ng V."/>
            <person name="Clum A."/>
            <person name="Steindorff A."/>
            <person name="Ohm R.A."/>
            <person name="Martin F."/>
            <person name="Silar P."/>
            <person name="Natvig D.O."/>
            <person name="Lalanne C."/>
            <person name="Gautier V."/>
            <person name="Ament-Velasquez S.L."/>
            <person name="Kruys A."/>
            <person name="Hutchinson M.I."/>
            <person name="Powell A.J."/>
            <person name="Barry K."/>
            <person name="Miller A.N."/>
            <person name="Grigoriev I.V."/>
            <person name="Debuchy R."/>
            <person name="Gladieux P."/>
            <person name="Hiltunen Thoren M."/>
            <person name="Johannesson H."/>
        </authorList>
    </citation>
    <scope>NUCLEOTIDE SEQUENCE</scope>
    <source>
        <strain evidence="6">CBS 232.78</strain>
    </source>
</reference>
<gene>
    <name evidence="6" type="ORF">B0H63DRAFT_556790</name>
</gene>
<keyword evidence="2" id="KW-0677">Repeat</keyword>
<evidence type="ECO:0000256" key="3">
    <source>
        <dbReference type="SAM" id="MobiDB-lite"/>
    </source>
</evidence>
<keyword evidence="4" id="KW-0472">Membrane</keyword>
<evidence type="ECO:0000256" key="5">
    <source>
        <dbReference type="SAM" id="SignalP"/>
    </source>
</evidence>
<feature type="compositionally biased region" description="Polar residues" evidence="3">
    <location>
        <begin position="461"/>
        <end position="470"/>
    </location>
</feature>
<feature type="chain" id="PRO_5042049631" description="Kelch repeat-containing protein" evidence="5">
    <location>
        <begin position="28"/>
        <end position="643"/>
    </location>
</feature>
<keyword evidence="4" id="KW-1133">Transmembrane helix</keyword>
<feature type="compositionally biased region" description="Low complexity" evidence="3">
    <location>
        <begin position="471"/>
        <end position="483"/>
    </location>
</feature>
<feature type="compositionally biased region" description="Gly residues" evidence="3">
    <location>
        <begin position="484"/>
        <end position="493"/>
    </location>
</feature>
<accession>A0AAE0NXX1</accession>
<dbReference type="SUPFAM" id="SSF50965">
    <property type="entry name" value="Galactose oxidase, central domain"/>
    <property type="match status" value="1"/>
</dbReference>
<evidence type="ECO:0000256" key="2">
    <source>
        <dbReference type="ARBA" id="ARBA00022737"/>
    </source>
</evidence>
<feature type="signal peptide" evidence="5">
    <location>
        <begin position="1"/>
        <end position="27"/>
    </location>
</feature>
<evidence type="ECO:0000313" key="6">
    <source>
        <dbReference type="EMBL" id="KAK3389671.1"/>
    </source>
</evidence>
<feature type="region of interest" description="Disordered" evidence="3">
    <location>
        <begin position="461"/>
        <end position="493"/>
    </location>
</feature>
<dbReference type="Gene3D" id="2.120.10.80">
    <property type="entry name" value="Kelch-type beta propeller"/>
    <property type="match status" value="1"/>
</dbReference>
<evidence type="ECO:0000313" key="7">
    <source>
        <dbReference type="Proteomes" id="UP001285441"/>
    </source>
</evidence>
<keyword evidence="5" id="KW-0732">Signal</keyword>
<name>A0AAE0NXX1_9PEZI</name>
<reference evidence="6" key="2">
    <citation type="submission" date="2023-06" db="EMBL/GenBank/DDBJ databases">
        <authorList>
            <consortium name="Lawrence Berkeley National Laboratory"/>
            <person name="Haridas S."/>
            <person name="Hensen N."/>
            <person name="Bonometti L."/>
            <person name="Westerberg I."/>
            <person name="Brannstrom I.O."/>
            <person name="Guillou S."/>
            <person name="Cros-Aarteil S."/>
            <person name="Calhoun S."/>
            <person name="Kuo A."/>
            <person name="Mondo S."/>
            <person name="Pangilinan J."/>
            <person name="Riley R."/>
            <person name="LaButti K."/>
            <person name="Andreopoulos B."/>
            <person name="Lipzen A."/>
            <person name="Chen C."/>
            <person name="Yanf M."/>
            <person name="Daum C."/>
            <person name="Ng V."/>
            <person name="Clum A."/>
            <person name="Steindorff A."/>
            <person name="Ohm R."/>
            <person name="Martin F."/>
            <person name="Silar P."/>
            <person name="Natvig D."/>
            <person name="Lalanne C."/>
            <person name="Gautier V."/>
            <person name="Ament-velasquez S.L."/>
            <person name="Kruys A."/>
            <person name="Hutchinson M.I."/>
            <person name="Powell A.J."/>
            <person name="Barry K."/>
            <person name="Miller A.N."/>
            <person name="Grigoriev I.V."/>
            <person name="Debuchy R."/>
            <person name="Gladieux P."/>
            <person name="Thoren M.H."/>
            <person name="Johannesson H."/>
        </authorList>
    </citation>
    <scope>NUCLEOTIDE SEQUENCE</scope>
    <source>
        <strain evidence="6">CBS 232.78</strain>
    </source>
</reference>
<evidence type="ECO:0000256" key="1">
    <source>
        <dbReference type="ARBA" id="ARBA00022441"/>
    </source>
</evidence>
<dbReference type="Pfam" id="PF24681">
    <property type="entry name" value="Kelch_KLHDC2_KLHL20_DRC7"/>
    <property type="match status" value="1"/>
</dbReference>
<keyword evidence="4" id="KW-0812">Transmembrane</keyword>
<dbReference type="PANTHER" id="PTHR46093">
    <property type="entry name" value="ACYL-COA-BINDING DOMAIN-CONTAINING PROTEIN 5"/>
    <property type="match status" value="1"/>
</dbReference>